<keyword evidence="5" id="KW-0804">Transcription</keyword>
<name>A0AA35IYD8_SACMI</name>
<feature type="region of interest" description="Disordered" evidence="12">
    <location>
        <begin position="148"/>
        <end position="171"/>
    </location>
</feature>
<dbReference type="PANTHER" id="PTHR10015">
    <property type="entry name" value="HEAT SHOCK TRANSCRIPTION FACTOR"/>
    <property type="match status" value="1"/>
</dbReference>
<dbReference type="GO" id="GO:0005634">
    <property type="term" value="C:nucleus"/>
    <property type="evidence" value="ECO:0007669"/>
    <property type="project" value="UniProtKB-SubCell"/>
</dbReference>
<comment type="similarity">
    <text evidence="2 11">Belongs to the HSF family.</text>
</comment>
<protein>
    <recommendedName>
        <fullName evidence="9">Heat shock transcription factor</fullName>
    </recommendedName>
    <alternativeName>
        <fullName evidence="10">Heat shock factor protein</fullName>
    </alternativeName>
</protein>
<evidence type="ECO:0000256" key="12">
    <source>
        <dbReference type="SAM" id="MobiDB-lite"/>
    </source>
</evidence>
<gene>
    <name evidence="14" type="primary">SMKI07G1790</name>
    <name evidence="14" type="ORF">SMKI_07G1790</name>
</gene>
<feature type="compositionally biased region" description="Low complexity" evidence="12">
    <location>
        <begin position="585"/>
        <end position="598"/>
    </location>
</feature>
<dbReference type="InterPro" id="IPR036388">
    <property type="entry name" value="WH-like_DNA-bd_sf"/>
</dbReference>
<dbReference type="GeneID" id="80918415"/>
<dbReference type="InterPro" id="IPR000232">
    <property type="entry name" value="HSF_DNA-bd"/>
</dbReference>
<dbReference type="Gene3D" id="1.10.10.10">
    <property type="entry name" value="Winged helix-like DNA-binding domain superfamily/Winged helix DNA-binding domain"/>
    <property type="match status" value="1"/>
</dbReference>
<dbReference type="GO" id="GO:0032993">
    <property type="term" value="C:protein-DNA complex"/>
    <property type="evidence" value="ECO:0007669"/>
    <property type="project" value="UniProtKB-ARBA"/>
</dbReference>
<dbReference type="EMBL" id="OX365763">
    <property type="protein sequence ID" value="CAI4039204.1"/>
    <property type="molecule type" value="Genomic_DNA"/>
</dbReference>
<feature type="compositionally biased region" description="Basic and acidic residues" evidence="12">
    <location>
        <begin position="749"/>
        <end position="762"/>
    </location>
</feature>
<dbReference type="InterPro" id="IPR036390">
    <property type="entry name" value="WH_DNA-bd_sf"/>
</dbReference>
<evidence type="ECO:0000256" key="5">
    <source>
        <dbReference type="ARBA" id="ARBA00023163"/>
    </source>
</evidence>
<keyword evidence="6" id="KW-0539">Nucleus</keyword>
<evidence type="ECO:0000256" key="4">
    <source>
        <dbReference type="ARBA" id="ARBA00023125"/>
    </source>
</evidence>
<dbReference type="GO" id="GO:0003700">
    <property type="term" value="F:DNA-binding transcription factor activity"/>
    <property type="evidence" value="ECO:0007669"/>
    <property type="project" value="InterPro"/>
</dbReference>
<dbReference type="PROSITE" id="PS00434">
    <property type="entry name" value="HSF_DOMAIN"/>
    <property type="match status" value="1"/>
</dbReference>
<evidence type="ECO:0000256" key="2">
    <source>
        <dbReference type="ARBA" id="ARBA00006403"/>
    </source>
</evidence>
<reference evidence="14" key="1">
    <citation type="submission" date="2022-10" db="EMBL/GenBank/DDBJ databases">
        <authorList>
            <person name="Byrne P K."/>
        </authorList>
    </citation>
    <scope>NUCLEOTIDE SEQUENCE</scope>
    <source>
        <strain evidence="14">IFO1815</strain>
    </source>
</reference>
<evidence type="ECO:0000256" key="1">
    <source>
        <dbReference type="ARBA" id="ARBA00004123"/>
    </source>
</evidence>
<evidence type="ECO:0000259" key="13">
    <source>
        <dbReference type="PROSITE" id="PS00434"/>
    </source>
</evidence>
<feature type="compositionally biased region" description="Polar residues" evidence="12">
    <location>
        <begin position="542"/>
        <end position="560"/>
    </location>
</feature>
<feature type="compositionally biased region" description="Polar residues" evidence="12">
    <location>
        <begin position="775"/>
        <end position="802"/>
    </location>
</feature>
<comment type="function">
    <text evidence="7">DNA-binding transcription factor that specifically binds heat shock promoter elements (HSE) and activates transcription.</text>
</comment>
<feature type="region of interest" description="Disordered" evidence="12">
    <location>
        <begin position="1"/>
        <end position="22"/>
    </location>
</feature>
<keyword evidence="15" id="KW-1185">Reference proteome</keyword>
<keyword evidence="4" id="KW-0238">DNA-binding</keyword>
<dbReference type="Proteomes" id="UP001161438">
    <property type="component" value="Chromosome 7"/>
</dbReference>
<feature type="compositionally biased region" description="Polar residues" evidence="12">
    <location>
        <begin position="1"/>
        <end position="16"/>
    </location>
</feature>
<dbReference type="Pfam" id="PF00447">
    <property type="entry name" value="HSF_DNA-bind"/>
    <property type="match status" value="1"/>
</dbReference>
<dbReference type="AlphaFoldDB" id="A0AA35IYD8"/>
<sequence length="837" mass="93397">MNNVANTGTTNESNISDAPRIEPLPSLNDDDIEKILQPNDIFTNDRTDASTISSTAIEDIINPSLDPQSAVSPVPSSSFFNDSRKPSTSTHLVRRGTPLGIYQSNLYGHNNRENSNTSNTLLSSKLLAHPPVPYGQSPNLLQQHAVYRAQSSSGTNNAQPRQATRRYQSHKSRPAFVNKLWSMLNDDSNTKLIQWAKDGKSFIVTNREEFVHQILPKYFKHSNFASFVRQLNMYGWHKVQDVKSGSIQSSSDDKWQFENENFIRGREDLLERIIRQKGSSNNHSSPTGNGNSMSGSNISVDSAAGINNNNNNISSNAFFSNSHLLQGKTLRLMNEANLGEKNDVTAILGELEQIKYNQIAISKDLLRINKDNELLWKENMMARERHRTQQQALEKMFRFLTSIVPHLDPKMIMDGLGDPKANNENLSGTSNIGLHHENTGTIDELKSNDSFINDDRNTFIDATANIRGNVGSNNDSNTINTTSSNTTNRKKNIDESIKNNNDIINDIIFNTNLANNLNNYNSGNNAGSPIRPYKQRYLLKNRANSSTSSENPSLTPFNIDSKNDGKISEIPFDDDEEEDTDFRHFTTNPNNQTNQHTFDPSRFTMLSDDDLKKDSHANDNKHNESDLFLDNVHRNIDEQDTRLQNLENMVHILSPGYPNKSFSNKVSLTHTNSNTEPATNVNSPGFNLQDYLTGESNSPNSVHSVPSNGSGSTPLPMPNDNDHQHGSASVSGAINPNKNESGLTPFLTVDDHTLNDSSKNDEESTNVSPDIKFSPTESTKATGNSSNFNDHGYTNQVSTTPENAKKRYVEEIPEPAIVEIQDPVEYNDHHLLKRAKK</sequence>
<evidence type="ECO:0000256" key="9">
    <source>
        <dbReference type="ARBA" id="ARBA00068818"/>
    </source>
</evidence>
<evidence type="ECO:0000256" key="8">
    <source>
        <dbReference type="ARBA" id="ARBA00062447"/>
    </source>
</evidence>
<dbReference type="FunFam" id="1.10.10.10:FF:000027">
    <property type="entry name" value="Heat shock transcription factor 1"/>
    <property type="match status" value="1"/>
</dbReference>
<dbReference type="GO" id="GO:0043565">
    <property type="term" value="F:sequence-specific DNA binding"/>
    <property type="evidence" value="ECO:0007669"/>
    <property type="project" value="InterPro"/>
</dbReference>
<dbReference type="PRINTS" id="PR00056">
    <property type="entry name" value="HSFDOMAIN"/>
</dbReference>
<evidence type="ECO:0000313" key="15">
    <source>
        <dbReference type="Proteomes" id="UP001161438"/>
    </source>
</evidence>
<feature type="region of interest" description="Disordered" evidence="12">
    <location>
        <begin position="64"/>
        <end position="92"/>
    </location>
</feature>
<dbReference type="PANTHER" id="PTHR10015:SF427">
    <property type="entry name" value="HEAT SHOCK FACTOR PROTEIN"/>
    <property type="match status" value="1"/>
</dbReference>
<evidence type="ECO:0000256" key="3">
    <source>
        <dbReference type="ARBA" id="ARBA00023015"/>
    </source>
</evidence>
<comment type="subunit">
    <text evidence="8">Homotrimer. Homotrimerization increases the affinity of HSF1 to DNA.</text>
</comment>
<dbReference type="RefSeq" id="XP_056082319.1">
    <property type="nucleotide sequence ID" value="XM_056222649.1"/>
</dbReference>
<keyword evidence="3" id="KW-0805">Transcription regulation</keyword>
<dbReference type="SUPFAM" id="SSF46785">
    <property type="entry name" value="Winged helix' DNA-binding domain"/>
    <property type="match status" value="1"/>
</dbReference>
<feature type="compositionally biased region" description="Polar residues" evidence="12">
    <location>
        <begin position="149"/>
        <end position="162"/>
    </location>
</feature>
<proteinExistence type="inferred from homology"/>
<feature type="compositionally biased region" description="Basic and acidic residues" evidence="12">
    <location>
        <begin position="609"/>
        <end position="623"/>
    </location>
</feature>
<feature type="region of interest" description="Disordered" evidence="12">
    <location>
        <begin position="542"/>
        <end position="623"/>
    </location>
</feature>
<feature type="compositionally biased region" description="Acidic residues" evidence="12">
    <location>
        <begin position="571"/>
        <end position="580"/>
    </location>
</feature>
<comment type="subcellular location">
    <subcellularLocation>
        <location evidence="1">Nucleus</location>
    </subcellularLocation>
</comment>
<evidence type="ECO:0000256" key="10">
    <source>
        <dbReference type="ARBA" id="ARBA00084017"/>
    </source>
</evidence>
<evidence type="ECO:0000256" key="6">
    <source>
        <dbReference type="ARBA" id="ARBA00023242"/>
    </source>
</evidence>
<feature type="compositionally biased region" description="Low complexity" evidence="12">
    <location>
        <begin position="284"/>
        <end position="296"/>
    </location>
</feature>
<feature type="compositionally biased region" description="Low complexity" evidence="12">
    <location>
        <begin position="71"/>
        <end position="80"/>
    </location>
</feature>
<evidence type="ECO:0000313" key="14">
    <source>
        <dbReference type="EMBL" id="CAI4039204.1"/>
    </source>
</evidence>
<feature type="domain" description="HSF-type DNA-binding" evidence="13">
    <location>
        <begin position="215"/>
        <end position="239"/>
    </location>
</feature>
<feature type="compositionally biased region" description="Polar residues" evidence="12">
    <location>
        <begin position="726"/>
        <end position="742"/>
    </location>
</feature>
<accession>A0AA35IYD8</accession>
<feature type="region of interest" description="Disordered" evidence="12">
    <location>
        <begin position="277"/>
        <end position="296"/>
    </location>
</feature>
<evidence type="ECO:0000256" key="7">
    <source>
        <dbReference type="ARBA" id="ARBA00059868"/>
    </source>
</evidence>
<dbReference type="SMART" id="SM00415">
    <property type="entry name" value="HSF"/>
    <property type="match status" value="1"/>
</dbReference>
<organism evidence="14 15">
    <name type="scientific">Saccharomyces mikatae IFO 1815</name>
    <dbReference type="NCBI Taxonomy" id="226126"/>
    <lineage>
        <taxon>Eukaryota</taxon>
        <taxon>Fungi</taxon>
        <taxon>Dikarya</taxon>
        <taxon>Ascomycota</taxon>
        <taxon>Saccharomycotina</taxon>
        <taxon>Saccharomycetes</taxon>
        <taxon>Saccharomycetales</taxon>
        <taxon>Saccharomycetaceae</taxon>
        <taxon>Saccharomyces</taxon>
    </lineage>
</organism>
<feature type="compositionally biased region" description="Low complexity" evidence="12">
    <location>
        <begin position="696"/>
        <end position="712"/>
    </location>
</feature>
<feature type="compositionally biased region" description="Polar residues" evidence="12">
    <location>
        <begin position="663"/>
        <end position="686"/>
    </location>
</feature>
<feature type="region of interest" description="Disordered" evidence="12">
    <location>
        <begin position="663"/>
        <end position="805"/>
    </location>
</feature>
<evidence type="ECO:0000256" key="11">
    <source>
        <dbReference type="RuleBase" id="RU004020"/>
    </source>
</evidence>